<protein>
    <submittedName>
        <fullName evidence="1">10107_t:CDS:1</fullName>
    </submittedName>
</protein>
<dbReference type="Proteomes" id="UP000789901">
    <property type="component" value="Unassembled WGS sequence"/>
</dbReference>
<dbReference type="EMBL" id="CAJVQB010115989">
    <property type="protein sequence ID" value="CAG8852776.1"/>
    <property type="molecule type" value="Genomic_DNA"/>
</dbReference>
<name>A0ABN7XE98_GIGMA</name>
<evidence type="ECO:0000313" key="1">
    <source>
        <dbReference type="EMBL" id="CAG8852776.1"/>
    </source>
</evidence>
<gene>
    <name evidence="1" type="ORF">GMARGA_LOCUS41597</name>
</gene>
<reference evidence="1 2" key="1">
    <citation type="submission" date="2021-06" db="EMBL/GenBank/DDBJ databases">
        <authorList>
            <person name="Kallberg Y."/>
            <person name="Tangrot J."/>
            <person name="Rosling A."/>
        </authorList>
    </citation>
    <scope>NUCLEOTIDE SEQUENCE [LARGE SCALE GENOMIC DNA]</scope>
    <source>
        <strain evidence="1 2">120-4 pot B 10/14</strain>
    </source>
</reference>
<proteinExistence type="predicted"/>
<feature type="non-terminal residue" evidence="1">
    <location>
        <position position="1"/>
    </location>
</feature>
<comment type="caution">
    <text evidence="1">The sequence shown here is derived from an EMBL/GenBank/DDBJ whole genome shotgun (WGS) entry which is preliminary data.</text>
</comment>
<sequence>QKEFEKITSPTFNDLTKYFQDIVNKNPNSRIYYRFYSNYNVTNHLSLEPFNLSKESTLKNLCHNNLVEWF</sequence>
<keyword evidence="2" id="KW-1185">Reference proteome</keyword>
<organism evidence="1 2">
    <name type="scientific">Gigaspora margarita</name>
    <dbReference type="NCBI Taxonomy" id="4874"/>
    <lineage>
        <taxon>Eukaryota</taxon>
        <taxon>Fungi</taxon>
        <taxon>Fungi incertae sedis</taxon>
        <taxon>Mucoromycota</taxon>
        <taxon>Glomeromycotina</taxon>
        <taxon>Glomeromycetes</taxon>
        <taxon>Diversisporales</taxon>
        <taxon>Gigasporaceae</taxon>
        <taxon>Gigaspora</taxon>
    </lineage>
</organism>
<accession>A0ABN7XE98</accession>
<evidence type="ECO:0000313" key="2">
    <source>
        <dbReference type="Proteomes" id="UP000789901"/>
    </source>
</evidence>